<comment type="similarity">
    <text evidence="7">Belongs to the fluoride channel Fluc/FEX (TC 1.A.43) family.</text>
</comment>
<evidence type="ECO:0000256" key="2">
    <source>
        <dbReference type="ARBA" id="ARBA00004651"/>
    </source>
</evidence>
<dbReference type="EMBL" id="HBNS01040991">
    <property type="protein sequence ID" value="CAE4639451.1"/>
    <property type="molecule type" value="Transcribed_RNA"/>
</dbReference>
<reference evidence="11" key="1">
    <citation type="submission" date="2021-01" db="EMBL/GenBank/DDBJ databases">
        <authorList>
            <person name="Corre E."/>
            <person name="Pelletier E."/>
            <person name="Niang G."/>
            <person name="Scheremetjew M."/>
            <person name="Finn R."/>
            <person name="Kale V."/>
            <person name="Holt S."/>
            <person name="Cochrane G."/>
            <person name="Meng A."/>
            <person name="Brown T."/>
            <person name="Cohen L."/>
        </authorList>
    </citation>
    <scope>NUCLEOTIDE SEQUENCE</scope>
    <source>
        <strain evidence="11">GSO104</strain>
    </source>
</reference>
<feature type="transmembrane region" description="Helical" evidence="10">
    <location>
        <begin position="712"/>
        <end position="732"/>
    </location>
</feature>
<dbReference type="GO" id="GO:0005886">
    <property type="term" value="C:plasma membrane"/>
    <property type="evidence" value="ECO:0007669"/>
    <property type="project" value="UniProtKB-SubCell"/>
</dbReference>
<comment type="subcellular location">
    <subcellularLocation>
        <location evidence="2">Cell membrane</location>
        <topology evidence="2">Multi-pass membrane protein</topology>
    </subcellularLocation>
</comment>
<protein>
    <recommendedName>
        <fullName evidence="13">Fluoride ion transporter CrcB</fullName>
    </recommendedName>
</protein>
<feature type="region of interest" description="Disordered" evidence="9">
    <location>
        <begin position="203"/>
        <end position="254"/>
    </location>
</feature>
<keyword evidence="5 10" id="KW-1133">Transmembrane helix</keyword>
<comment type="function">
    <text evidence="1">Fluoride channel required for the rapid expulsion of cytoplasmic fluoride.</text>
</comment>
<feature type="region of interest" description="Disordered" evidence="9">
    <location>
        <begin position="1"/>
        <end position="53"/>
    </location>
</feature>
<feature type="region of interest" description="Disordered" evidence="9">
    <location>
        <begin position="621"/>
        <end position="646"/>
    </location>
</feature>
<dbReference type="PANTHER" id="PTHR28259">
    <property type="entry name" value="FLUORIDE EXPORT PROTEIN 1-RELATED"/>
    <property type="match status" value="1"/>
</dbReference>
<evidence type="ECO:0000256" key="4">
    <source>
        <dbReference type="ARBA" id="ARBA00022692"/>
    </source>
</evidence>
<feature type="compositionally biased region" description="Acidic residues" evidence="9">
    <location>
        <begin position="621"/>
        <end position="636"/>
    </location>
</feature>
<accession>A0A6V2L3W6</accession>
<evidence type="ECO:0000256" key="9">
    <source>
        <dbReference type="SAM" id="MobiDB-lite"/>
    </source>
</evidence>
<feature type="compositionally biased region" description="Polar residues" evidence="9">
    <location>
        <begin position="241"/>
        <end position="251"/>
    </location>
</feature>
<evidence type="ECO:0000256" key="5">
    <source>
        <dbReference type="ARBA" id="ARBA00022989"/>
    </source>
</evidence>
<feature type="compositionally biased region" description="Acidic residues" evidence="9">
    <location>
        <begin position="164"/>
        <end position="173"/>
    </location>
</feature>
<comment type="catalytic activity">
    <reaction evidence="8">
        <text>fluoride(in) = fluoride(out)</text>
        <dbReference type="Rhea" id="RHEA:76159"/>
        <dbReference type="ChEBI" id="CHEBI:17051"/>
    </reaction>
    <physiologicalReaction direction="left-to-right" evidence="8">
        <dbReference type="Rhea" id="RHEA:76160"/>
    </physiologicalReaction>
</comment>
<feature type="transmembrane region" description="Helical" evidence="10">
    <location>
        <begin position="767"/>
        <end position="787"/>
    </location>
</feature>
<evidence type="ECO:0000256" key="3">
    <source>
        <dbReference type="ARBA" id="ARBA00022475"/>
    </source>
</evidence>
<evidence type="ECO:0008006" key="13">
    <source>
        <dbReference type="Google" id="ProtNLM"/>
    </source>
</evidence>
<sequence>MDLHQDIITTTLPPPPPSLSNISLSPSRSTSSTNTTTSTDLNPYATSAPSTPHGATTHNANDYTYADRHFIECFWKTYDDILFLSLTSILGILVRFITANVLSLRGFNNVFTSDSALFTNLPLNVLSCFFIGLICSGDDVLRGGVVVDGHVRTTMQHQQQQCDDGGDIVDDSNNDLNMTEKDDKSSEDNDRISLEEDCITAQNDVNDKLHRRHSPTSNVTQRKRANNHHECHPPTDDFNLNHHSPQQQHHTLSSSSNYNCLNSILFLFDNMHRSSSATTPQTEDECREVQFYALERRIRNSTSLVLFPAKKEDVDVVEHYDNEDDEGGGGVRHGNQILKQRQKRISRRRFSFRNRRRKRYDNLFQMEYDIEEERQHDEEMGPKNNNIVIAKRSKKKNIYLEDNNALDITSGRINHHSEGEDEAITTEAGCDSMELPKCRSTNVIVTDQHQDEKKQDAMNIPNNHTAVDKSKGNNTFLSTSITTTSTPQQATNTNGGVDEEVDQIINEVSENLTRLTTLNIADGWDVGTTAQAMSNDLLLGLRVGFCGALSTFSSWNSDMVNLLRNGKIDTAFVGYMIGLSLPIMAYRMGQNCAVYLFVWRCRWENVGDEKRGYGLRINLDEEEDSDEEEELGEEEDYSRIAESSSFSPRTAGGLFYHSDLPSKAVLSPPNSVTSPQCGSVFPMPEKHRRHRKKDQRILDEEVTKRESPSVRAIATAIFLFIIMMLSMSVFFYPSKQQFAISLLFSPLGSLTRWKLSKYNSYMPGFPLGTFACNLLACALSGSLGSLLAGNPGPEESIVLVSMISGFAGSLSSLAAFVVEVLSLIDPIIFKFDGVTYACVTLFWAIFIGFTTSQAKDWADEI</sequence>
<dbReference type="InterPro" id="IPR003691">
    <property type="entry name" value="FluC"/>
</dbReference>
<dbReference type="Pfam" id="PF02537">
    <property type="entry name" value="CRCB"/>
    <property type="match status" value="1"/>
</dbReference>
<keyword evidence="3" id="KW-1003">Cell membrane</keyword>
<proteinExistence type="inferred from homology"/>
<keyword evidence="4 10" id="KW-0812">Transmembrane</keyword>
<dbReference type="PANTHER" id="PTHR28259:SF1">
    <property type="entry name" value="FLUORIDE EXPORT PROTEIN 1-RELATED"/>
    <property type="match status" value="1"/>
</dbReference>
<feature type="compositionally biased region" description="Polar residues" evidence="9">
    <location>
        <begin position="668"/>
        <end position="677"/>
    </location>
</feature>
<evidence type="ECO:0000256" key="1">
    <source>
        <dbReference type="ARBA" id="ARBA00002598"/>
    </source>
</evidence>
<keyword evidence="6 10" id="KW-0472">Membrane</keyword>
<gene>
    <name evidence="11" type="ORF">DBRI00130_LOCUS31910</name>
    <name evidence="12" type="ORF">DBRI00130_LOCUS31911</name>
</gene>
<feature type="region of interest" description="Disordered" evidence="9">
    <location>
        <begin position="157"/>
        <end position="191"/>
    </location>
</feature>
<feature type="compositionally biased region" description="Basic and acidic residues" evidence="9">
    <location>
        <begin position="178"/>
        <end position="191"/>
    </location>
</feature>
<evidence type="ECO:0000256" key="6">
    <source>
        <dbReference type="ARBA" id="ARBA00023136"/>
    </source>
</evidence>
<dbReference type="EMBL" id="HBNS01040992">
    <property type="protein sequence ID" value="CAE4639453.1"/>
    <property type="molecule type" value="Transcribed_RNA"/>
</dbReference>
<evidence type="ECO:0000313" key="11">
    <source>
        <dbReference type="EMBL" id="CAE4639451.1"/>
    </source>
</evidence>
<feature type="compositionally biased region" description="Polar residues" evidence="9">
    <location>
        <begin position="44"/>
        <end position="53"/>
    </location>
</feature>
<feature type="transmembrane region" description="Helical" evidence="10">
    <location>
        <begin position="833"/>
        <end position="851"/>
    </location>
</feature>
<feature type="transmembrane region" description="Helical" evidence="10">
    <location>
        <begin position="799"/>
        <end position="821"/>
    </location>
</feature>
<evidence type="ECO:0000256" key="7">
    <source>
        <dbReference type="ARBA" id="ARBA00035120"/>
    </source>
</evidence>
<evidence type="ECO:0000313" key="12">
    <source>
        <dbReference type="EMBL" id="CAE4639453.1"/>
    </source>
</evidence>
<evidence type="ECO:0000256" key="8">
    <source>
        <dbReference type="ARBA" id="ARBA00035585"/>
    </source>
</evidence>
<organism evidence="11">
    <name type="scientific">Ditylum brightwellii</name>
    <dbReference type="NCBI Taxonomy" id="49249"/>
    <lineage>
        <taxon>Eukaryota</taxon>
        <taxon>Sar</taxon>
        <taxon>Stramenopiles</taxon>
        <taxon>Ochrophyta</taxon>
        <taxon>Bacillariophyta</taxon>
        <taxon>Mediophyceae</taxon>
        <taxon>Lithodesmiophycidae</taxon>
        <taxon>Lithodesmiales</taxon>
        <taxon>Lithodesmiaceae</taxon>
        <taxon>Ditylum</taxon>
    </lineage>
</organism>
<dbReference type="GO" id="GO:1903425">
    <property type="term" value="F:fluoride transmembrane transporter activity"/>
    <property type="evidence" value="ECO:0007669"/>
    <property type="project" value="TreeGrafter"/>
</dbReference>
<feature type="transmembrane region" description="Helical" evidence="10">
    <location>
        <begin position="81"/>
        <end position="104"/>
    </location>
</feature>
<dbReference type="AlphaFoldDB" id="A0A6V2L3W6"/>
<evidence type="ECO:0000256" key="10">
    <source>
        <dbReference type="SAM" id="Phobius"/>
    </source>
</evidence>
<name>A0A6V2L3W6_9STRA</name>
<feature type="compositionally biased region" description="Low complexity" evidence="9">
    <location>
        <begin position="19"/>
        <end position="43"/>
    </location>
</feature>
<feature type="region of interest" description="Disordered" evidence="9">
    <location>
        <begin position="666"/>
        <end position="695"/>
    </location>
</feature>